<organism evidence="6 7">
    <name type="scientific">Coccidioides immitis RMSCC 2394</name>
    <dbReference type="NCBI Taxonomy" id="404692"/>
    <lineage>
        <taxon>Eukaryota</taxon>
        <taxon>Fungi</taxon>
        <taxon>Dikarya</taxon>
        <taxon>Ascomycota</taxon>
        <taxon>Pezizomycotina</taxon>
        <taxon>Eurotiomycetes</taxon>
        <taxon>Eurotiomycetidae</taxon>
        <taxon>Onygenales</taxon>
        <taxon>Onygenaceae</taxon>
        <taxon>Coccidioides</taxon>
    </lineage>
</organism>
<keyword evidence="5" id="KW-0456">Lyase</keyword>
<proteinExistence type="inferred from homology"/>
<dbReference type="AlphaFoldDB" id="A0A0J6YQ67"/>
<dbReference type="GO" id="GO:0004351">
    <property type="term" value="F:glutamate decarboxylase activity"/>
    <property type="evidence" value="ECO:0007669"/>
    <property type="project" value="UniProtKB-EC"/>
</dbReference>
<dbReference type="GO" id="GO:0005829">
    <property type="term" value="C:cytosol"/>
    <property type="evidence" value="ECO:0007669"/>
    <property type="project" value="TreeGrafter"/>
</dbReference>
<dbReference type="InterPro" id="IPR015424">
    <property type="entry name" value="PyrdxlP-dep_Trfase"/>
</dbReference>
<evidence type="ECO:0000313" key="6">
    <source>
        <dbReference type="EMBL" id="KMP09364.1"/>
    </source>
</evidence>
<evidence type="ECO:0000256" key="1">
    <source>
        <dbReference type="ARBA" id="ARBA00001933"/>
    </source>
</evidence>
<evidence type="ECO:0000256" key="5">
    <source>
        <dbReference type="ARBA" id="ARBA00023239"/>
    </source>
</evidence>
<protein>
    <recommendedName>
        <fullName evidence="3">glutamate decarboxylase</fullName>
        <ecNumber evidence="3">4.1.1.15</ecNumber>
    </recommendedName>
</protein>
<dbReference type="EMBL" id="DS028099">
    <property type="protein sequence ID" value="KMP09364.1"/>
    <property type="molecule type" value="Genomic_DNA"/>
</dbReference>
<dbReference type="STRING" id="404692.A0A0J6YQ67"/>
<comment type="similarity">
    <text evidence="2">Belongs to the group II decarboxylase family.</text>
</comment>
<name>A0A0J6YQ67_COCIT</name>
<dbReference type="Proteomes" id="UP000054565">
    <property type="component" value="Unassembled WGS sequence"/>
</dbReference>
<dbReference type="InterPro" id="IPR010107">
    <property type="entry name" value="Glutamate_decarboxylase"/>
</dbReference>
<dbReference type="EC" id="4.1.1.15" evidence="3"/>
<reference evidence="7" key="1">
    <citation type="journal article" date="2010" name="Genome Res.">
        <title>Population genomic sequencing of Coccidioides fungi reveals recent hybridization and transposon control.</title>
        <authorList>
            <person name="Neafsey D.E."/>
            <person name="Barker B.M."/>
            <person name="Sharpton T.J."/>
            <person name="Stajich J.E."/>
            <person name="Park D.J."/>
            <person name="Whiston E."/>
            <person name="Hung C.-Y."/>
            <person name="McMahan C."/>
            <person name="White J."/>
            <person name="Sykes S."/>
            <person name="Heiman D."/>
            <person name="Young S."/>
            <person name="Zeng Q."/>
            <person name="Abouelleil A."/>
            <person name="Aftuck L."/>
            <person name="Bessette D."/>
            <person name="Brown A."/>
            <person name="FitzGerald M."/>
            <person name="Lui A."/>
            <person name="Macdonald J.P."/>
            <person name="Priest M."/>
            <person name="Orbach M.J."/>
            <person name="Galgiani J.N."/>
            <person name="Kirkland T.N."/>
            <person name="Cole G.T."/>
            <person name="Birren B.W."/>
            <person name="Henn M.R."/>
            <person name="Taylor J.W."/>
            <person name="Rounsley S.D."/>
        </authorList>
    </citation>
    <scope>NUCLEOTIDE SEQUENCE [LARGE SCALE GENOMIC DNA]</scope>
    <source>
        <strain evidence="7">RMSCC 2394</strain>
    </source>
</reference>
<evidence type="ECO:0000256" key="2">
    <source>
        <dbReference type="ARBA" id="ARBA00009533"/>
    </source>
</evidence>
<dbReference type="PANTHER" id="PTHR43321:SF3">
    <property type="entry name" value="GLUTAMATE DECARBOXYLASE"/>
    <property type="match status" value="1"/>
</dbReference>
<keyword evidence="4" id="KW-0663">Pyridoxal phosphate</keyword>
<gene>
    <name evidence="6" type="ORF">CIRG_09534</name>
</gene>
<evidence type="ECO:0000256" key="3">
    <source>
        <dbReference type="ARBA" id="ARBA00012421"/>
    </source>
</evidence>
<dbReference type="GO" id="GO:0006538">
    <property type="term" value="P:L-glutamate catabolic process"/>
    <property type="evidence" value="ECO:0007669"/>
    <property type="project" value="TreeGrafter"/>
</dbReference>
<dbReference type="Gene3D" id="4.10.280.50">
    <property type="match status" value="1"/>
</dbReference>
<sequence length="136" mass="15541">MHLATHVNPEEVIEQLRNDPEESHRQHVFTLNAVATRTAYSTRYASSEEIPKFRIPQLGASAEAVYRLLRDELDLDGIPNLNMASFVGTFMEREAQQLLVENIGKNLADADEYPALMDLHARPSEQPPRDPRRRFS</sequence>
<evidence type="ECO:0000256" key="4">
    <source>
        <dbReference type="ARBA" id="ARBA00022898"/>
    </source>
</evidence>
<dbReference type="GO" id="GO:0030170">
    <property type="term" value="F:pyridoxal phosphate binding"/>
    <property type="evidence" value="ECO:0007669"/>
    <property type="project" value="InterPro"/>
</dbReference>
<dbReference type="SUPFAM" id="SSF53383">
    <property type="entry name" value="PLP-dependent transferases"/>
    <property type="match status" value="1"/>
</dbReference>
<dbReference type="PANTHER" id="PTHR43321">
    <property type="entry name" value="GLUTAMATE DECARBOXYLASE"/>
    <property type="match status" value="1"/>
</dbReference>
<dbReference type="FunFam" id="4.10.280.50:FF:000001">
    <property type="entry name" value="Glutamate decarboxylase"/>
    <property type="match status" value="1"/>
</dbReference>
<comment type="cofactor">
    <cofactor evidence="1">
        <name>pyridoxal 5'-phosphate</name>
        <dbReference type="ChEBI" id="CHEBI:597326"/>
    </cofactor>
</comment>
<evidence type="ECO:0000313" key="7">
    <source>
        <dbReference type="Proteomes" id="UP000054565"/>
    </source>
</evidence>
<accession>A0A0J6YQ67</accession>